<dbReference type="EMBL" id="JBHFQA010000012">
    <property type="protein sequence ID" value="KAL2089976.1"/>
    <property type="molecule type" value="Genomic_DNA"/>
</dbReference>
<dbReference type="InterPro" id="IPR003599">
    <property type="entry name" value="Ig_sub"/>
</dbReference>
<evidence type="ECO:0000256" key="2">
    <source>
        <dbReference type="ARBA" id="ARBA00022490"/>
    </source>
</evidence>
<reference evidence="7 8" key="1">
    <citation type="submission" date="2024-09" db="EMBL/GenBank/DDBJ databases">
        <title>A chromosome-level genome assembly of Gray's grenadier anchovy, Coilia grayii.</title>
        <authorList>
            <person name="Fu Z."/>
        </authorList>
    </citation>
    <scope>NUCLEOTIDE SEQUENCE [LARGE SCALE GENOMIC DNA]</scope>
    <source>
        <strain evidence="7">G4</strain>
        <tissue evidence="7">Muscle</tissue>
    </source>
</reference>
<feature type="compositionally biased region" description="Basic and acidic residues" evidence="5">
    <location>
        <begin position="404"/>
        <end position="440"/>
    </location>
</feature>
<feature type="compositionally biased region" description="Basic and acidic residues" evidence="5">
    <location>
        <begin position="253"/>
        <end position="262"/>
    </location>
</feature>
<feature type="compositionally biased region" description="Basic and acidic residues" evidence="5">
    <location>
        <begin position="51"/>
        <end position="80"/>
    </location>
</feature>
<feature type="compositionally biased region" description="Basic and acidic residues" evidence="5">
    <location>
        <begin position="206"/>
        <end position="232"/>
    </location>
</feature>
<dbReference type="FunFam" id="2.60.40.10:FF:000425">
    <property type="entry name" value="Myosin light chain kinase"/>
    <property type="match status" value="1"/>
</dbReference>
<dbReference type="SUPFAM" id="SSF48726">
    <property type="entry name" value="Immunoglobulin"/>
    <property type="match status" value="1"/>
</dbReference>
<evidence type="ECO:0000259" key="6">
    <source>
        <dbReference type="PROSITE" id="PS50835"/>
    </source>
</evidence>
<comment type="caution">
    <text evidence="7">The sequence shown here is derived from an EMBL/GenBank/DDBJ whole genome shotgun (WGS) entry which is preliminary data.</text>
</comment>
<evidence type="ECO:0000313" key="7">
    <source>
        <dbReference type="EMBL" id="KAL2089976.1"/>
    </source>
</evidence>
<feature type="domain" description="Ig-like" evidence="6">
    <location>
        <begin position="819"/>
        <end position="907"/>
    </location>
</feature>
<dbReference type="InterPro" id="IPR036179">
    <property type="entry name" value="Ig-like_dom_sf"/>
</dbReference>
<evidence type="ECO:0000256" key="1">
    <source>
        <dbReference type="ARBA" id="ARBA00004496"/>
    </source>
</evidence>
<keyword evidence="3" id="KW-0393">Immunoglobulin domain</keyword>
<accession>A0ABD1JSW8</accession>
<feature type="region of interest" description="Disordered" evidence="5">
    <location>
        <begin position="327"/>
        <end position="465"/>
    </location>
</feature>
<feature type="region of interest" description="Disordered" evidence="5">
    <location>
        <begin position="1"/>
        <end position="149"/>
    </location>
</feature>
<sequence>MAEVASMTNLETMETASSMNDTEEVHTEEEEEVHTEEEEEEEERMDATSTADKDKDEKESADNVESGDVKEAKTEAKEDVNMGGNDATSMNGDAKQPETPTVNGVETMDEDKKKTDSPADATAETQGNTRTRSRKTRGEGRAQRDASMTDIKNIADIMCDEEEEDNANEVALKQEKLFKAAKPVQRSYVPKIGKGDVKNKFQAMQKAREERSRARDQEEKARRKEQFVKEREWNRRKQQIKELLASSDEEEDIKPAKPEKSYVPKITGSVKGKFAEMEKQRQEEERKRTEEERKKRVAQEAIEKVKMQKELAKKAEEEGDDTMLIRVVPAKPFKPPGKIKMNFEDMEKSREEEEKKRVEEEKKKRYDENRRSFRDAKRRSMALQNEDEPQPKERDQVCPGKLKLSFEEQERERQEQQKKQAEEEAKKRLLEEKKAFEEAKLQMGVDEEDMQEDQGDKEEVRPGKLRLSFEELEKQRVEEKRKRAEKEAKRRMEEERKAFAEARKSMLFDEDDEVLLAMINAEGAKPGKLGISFEELERQRREEEQRRKEEEARRRLEEEKRLFAEARKNMSPGADQENSAYGAGEAQDDDEAGLTKTTSQEALSPGKLEINFEEMLKMKQEAEKKRKEEERREKMEMEKKQFEQLRQEMEEDEVNESSEVVSKEYQELTKLKRTGSIQAKNLKSKFEKIKQLTDEEIQKKIEEERARRKAIDLEIKEREAERFQEDEEELRKEAAKEMDAPFKQKVDMRARFEQMAKAREDEERRRIEEQKLQRMQFEQQEIDAALQKKKDDDEEEEGSIINGSAAYDDEEDHARSGAPWFKKPLKNQSVVDAEPVRFTVKITGEPKPEVTWWFEGEMLPDSEDYQYIDRGETYCLYLPETFPEDEGEYMCKAVNSRGTAASTCILTVETEDY</sequence>
<gene>
    <name evidence="7" type="ORF">ACEWY4_014664</name>
</gene>
<keyword evidence="8" id="KW-1185">Reference proteome</keyword>
<feature type="compositionally biased region" description="Basic and acidic residues" evidence="5">
    <location>
        <begin position="341"/>
        <end position="375"/>
    </location>
</feature>
<feature type="compositionally biased region" description="Acidic residues" evidence="5">
    <location>
        <begin position="445"/>
        <end position="456"/>
    </location>
</feature>
<dbReference type="Pfam" id="PF07679">
    <property type="entry name" value="I-set"/>
    <property type="match status" value="1"/>
</dbReference>
<evidence type="ECO:0000256" key="5">
    <source>
        <dbReference type="SAM" id="MobiDB-lite"/>
    </source>
</evidence>
<dbReference type="SMART" id="SM00409">
    <property type="entry name" value="IG"/>
    <property type="match status" value="1"/>
</dbReference>
<feature type="coiled-coil region" evidence="4">
    <location>
        <begin position="467"/>
        <end position="505"/>
    </location>
</feature>
<feature type="region of interest" description="Disordered" evidence="5">
    <location>
        <begin position="526"/>
        <end position="660"/>
    </location>
</feature>
<proteinExistence type="predicted"/>
<evidence type="ECO:0000313" key="8">
    <source>
        <dbReference type="Proteomes" id="UP001591681"/>
    </source>
</evidence>
<dbReference type="AlphaFoldDB" id="A0ABD1JSW8"/>
<feature type="region of interest" description="Disordered" evidence="5">
    <location>
        <begin position="720"/>
        <end position="746"/>
    </location>
</feature>
<keyword evidence="2" id="KW-0963">Cytoplasm</keyword>
<dbReference type="InterPro" id="IPR013098">
    <property type="entry name" value="Ig_I-set"/>
</dbReference>
<keyword evidence="4" id="KW-0175">Coiled coil</keyword>
<comment type="subcellular location">
    <subcellularLocation>
        <location evidence="1">Cytoplasm</location>
    </subcellularLocation>
</comment>
<feature type="region of interest" description="Disordered" evidence="5">
    <location>
        <begin position="244"/>
        <end position="304"/>
    </location>
</feature>
<organism evidence="7 8">
    <name type="scientific">Coilia grayii</name>
    <name type="common">Gray's grenadier anchovy</name>
    <dbReference type="NCBI Taxonomy" id="363190"/>
    <lineage>
        <taxon>Eukaryota</taxon>
        <taxon>Metazoa</taxon>
        <taxon>Chordata</taxon>
        <taxon>Craniata</taxon>
        <taxon>Vertebrata</taxon>
        <taxon>Euteleostomi</taxon>
        <taxon>Actinopterygii</taxon>
        <taxon>Neopterygii</taxon>
        <taxon>Teleostei</taxon>
        <taxon>Clupei</taxon>
        <taxon>Clupeiformes</taxon>
        <taxon>Clupeoidei</taxon>
        <taxon>Engraulidae</taxon>
        <taxon>Coilinae</taxon>
        <taxon>Coilia</taxon>
    </lineage>
</organism>
<feature type="compositionally biased region" description="Basic and acidic residues" evidence="5">
    <location>
        <begin position="535"/>
        <end position="568"/>
    </location>
</feature>
<dbReference type="PROSITE" id="PS50835">
    <property type="entry name" value="IG_LIKE"/>
    <property type="match status" value="1"/>
</dbReference>
<feature type="compositionally biased region" description="Acidic residues" evidence="5">
    <location>
        <begin position="26"/>
        <end position="44"/>
    </location>
</feature>
<dbReference type="InterPro" id="IPR013783">
    <property type="entry name" value="Ig-like_fold"/>
</dbReference>
<feature type="compositionally biased region" description="Basic and acidic residues" evidence="5">
    <location>
        <begin position="273"/>
        <end position="304"/>
    </location>
</feature>
<protein>
    <recommendedName>
        <fullName evidence="6">Ig-like domain-containing protein</fullName>
    </recommendedName>
</protein>
<feature type="compositionally biased region" description="Basic and acidic residues" evidence="5">
    <location>
        <begin position="614"/>
        <end position="648"/>
    </location>
</feature>
<feature type="compositionally biased region" description="Polar residues" evidence="5">
    <location>
        <begin position="1"/>
        <end position="20"/>
    </location>
</feature>
<feature type="region of interest" description="Disordered" evidence="5">
    <location>
        <begin position="191"/>
        <end position="232"/>
    </location>
</feature>
<dbReference type="PANTHER" id="PTHR21508:SF4">
    <property type="entry name" value="MITOGUARDIN 2"/>
    <property type="match status" value="1"/>
</dbReference>
<dbReference type="PANTHER" id="PTHR21508">
    <property type="entry name" value="MITOGUARDIN"/>
    <property type="match status" value="1"/>
</dbReference>
<evidence type="ECO:0000256" key="4">
    <source>
        <dbReference type="SAM" id="Coils"/>
    </source>
</evidence>
<dbReference type="InterPro" id="IPR007110">
    <property type="entry name" value="Ig-like_dom"/>
</dbReference>
<dbReference type="Gene3D" id="2.60.40.10">
    <property type="entry name" value="Immunoglobulins"/>
    <property type="match status" value="1"/>
</dbReference>
<name>A0ABD1JSW8_9TELE</name>
<dbReference type="GO" id="GO:0005737">
    <property type="term" value="C:cytoplasm"/>
    <property type="evidence" value="ECO:0007669"/>
    <property type="project" value="UniProtKB-SubCell"/>
</dbReference>
<dbReference type="Proteomes" id="UP001591681">
    <property type="component" value="Unassembled WGS sequence"/>
</dbReference>
<evidence type="ECO:0000256" key="3">
    <source>
        <dbReference type="ARBA" id="ARBA00023319"/>
    </source>
</evidence>